<accession>A0ABT2RQC9</accession>
<evidence type="ECO:0000313" key="3">
    <source>
        <dbReference type="Proteomes" id="UP001652431"/>
    </source>
</evidence>
<name>A0ABT2RQC9_9FIRM</name>
<keyword evidence="3" id="KW-1185">Reference proteome</keyword>
<dbReference type="Proteomes" id="UP001652431">
    <property type="component" value="Unassembled WGS sequence"/>
</dbReference>
<gene>
    <name evidence="2" type="ORF">OCV99_13915</name>
</gene>
<evidence type="ECO:0000313" key="2">
    <source>
        <dbReference type="EMBL" id="MCU6687612.1"/>
    </source>
</evidence>
<feature type="domain" description="Transposase IS4-like" evidence="1">
    <location>
        <begin position="25"/>
        <end position="168"/>
    </location>
</feature>
<dbReference type="InterPro" id="IPR012337">
    <property type="entry name" value="RNaseH-like_sf"/>
</dbReference>
<comment type="caution">
    <text evidence="2">The sequence shown here is derived from an EMBL/GenBank/DDBJ whole genome shotgun (WGS) entry which is preliminary data.</text>
</comment>
<reference evidence="2 3" key="1">
    <citation type="journal article" date="2021" name="ISME Commun">
        <title>Automated analysis of genomic sequences facilitates high-throughput and comprehensive description of bacteria.</title>
        <authorList>
            <person name="Hitch T.C.A."/>
        </authorList>
    </citation>
    <scope>NUCLEOTIDE SEQUENCE [LARGE SCALE GENOMIC DNA]</scope>
    <source>
        <strain evidence="2 3">Sanger_03</strain>
    </source>
</reference>
<evidence type="ECO:0000259" key="1">
    <source>
        <dbReference type="Pfam" id="PF01609"/>
    </source>
</evidence>
<protein>
    <submittedName>
        <fullName evidence="2">Transposase</fullName>
    </submittedName>
</protein>
<dbReference type="Pfam" id="PF01609">
    <property type="entry name" value="DDE_Tnp_1"/>
    <property type="match status" value="1"/>
</dbReference>
<dbReference type="RefSeq" id="WP_262575737.1">
    <property type="nucleotide sequence ID" value="NZ_JAOQJU010000023.1"/>
</dbReference>
<sequence>MAFYELYRYHNRNFYAEPGFSTFQGYIVLAADGSGINIPTTRETLEEFGTSSRKGTKPQASIGLGCLYDVMSRMILESDRCKCKFDEMRLAEEQIDRVRETIGDSQPFLVVMDRGYPSTTAFIRMMDKGVSFLVRLKSSDYKKEQAALTGSDEWIEILLDKSRIKHYKGTYTDYKSSM</sequence>
<dbReference type="EMBL" id="JAOQJU010000023">
    <property type="protein sequence ID" value="MCU6687612.1"/>
    <property type="molecule type" value="Genomic_DNA"/>
</dbReference>
<dbReference type="SUPFAM" id="SSF53098">
    <property type="entry name" value="Ribonuclease H-like"/>
    <property type="match status" value="1"/>
</dbReference>
<dbReference type="InterPro" id="IPR002559">
    <property type="entry name" value="Transposase_11"/>
</dbReference>
<organism evidence="2 3">
    <name type="scientific">Dorea acetigenes</name>
    <dbReference type="NCBI Taxonomy" id="2981787"/>
    <lineage>
        <taxon>Bacteria</taxon>
        <taxon>Bacillati</taxon>
        <taxon>Bacillota</taxon>
        <taxon>Clostridia</taxon>
        <taxon>Lachnospirales</taxon>
        <taxon>Lachnospiraceae</taxon>
        <taxon>Dorea</taxon>
    </lineage>
</organism>
<proteinExistence type="predicted"/>